<protein>
    <submittedName>
        <fullName evidence="2">Uncharacterized protein</fullName>
    </submittedName>
</protein>
<sequence length="95" mass="10298">MTVCPKSSAAADSGFWFGTPLFSPDGFASRWEIGDASGGVLASDRVGEPKHYRAQAGKPLRCAERETKSDVRDRPSKPNAQQVMLALRVEFTSLP</sequence>
<dbReference type="GeneID" id="80895674"/>
<comment type="caution">
    <text evidence="2">The sequence shown here is derived from an EMBL/GenBank/DDBJ whole genome shotgun (WGS) entry which is preliminary data.</text>
</comment>
<dbReference type="EMBL" id="JAJHUN010000006">
    <property type="protein sequence ID" value="KAJ4157967.1"/>
    <property type="molecule type" value="Genomic_DNA"/>
</dbReference>
<dbReference type="RefSeq" id="XP_056056334.1">
    <property type="nucleotide sequence ID" value="XM_056201697.1"/>
</dbReference>
<keyword evidence="3" id="KW-1185">Reference proteome</keyword>
<evidence type="ECO:0000313" key="3">
    <source>
        <dbReference type="Proteomes" id="UP001144673"/>
    </source>
</evidence>
<reference evidence="2" key="1">
    <citation type="journal article" date="2023" name="Access Microbiol">
        <title>De-novo genome assembly for Akanthomyces muscarius, a biocontrol agent of insect agricultural pests.</title>
        <authorList>
            <person name="Erdos Z."/>
            <person name="Studholme D.J."/>
            <person name="Raymond B."/>
            <person name="Sharma M."/>
        </authorList>
    </citation>
    <scope>NUCLEOTIDE SEQUENCE</scope>
    <source>
        <strain evidence="2">Ve6</strain>
    </source>
</reference>
<dbReference type="KEGG" id="amus:LMH87_008515"/>
<feature type="compositionally biased region" description="Basic and acidic residues" evidence="1">
    <location>
        <begin position="61"/>
        <end position="76"/>
    </location>
</feature>
<feature type="region of interest" description="Disordered" evidence="1">
    <location>
        <begin position="52"/>
        <end position="79"/>
    </location>
</feature>
<evidence type="ECO:0000256" key="1">
    <source>
        <dbReference type="SAM" id="MobiDB-lite"/>
    </source>
</evidence>
<evidence type="ECO:0000313" key="2">
    <source>
        <dbReference type="EMBL" id="KAJ4157967.1"/>
    </source>
</evidence>
<proteinExistence type="predicted"/>
<dbReference type="AlphaFoldDB" id="A0A9W8QJC3"/>
<dbReference type="Proteomes" id="UP001144673">
    <property type="component" value="Unassembled WGS sequence"/>
</dbReference>
<gene>
    <name evidence="2" type="ORF">LMH87_008515</name>
</gene>
<organism evidence="2 3">
    <name type="scientific">Akanthomyces muscarius</name>
    <name type="common">Entomopathogenic fungus</name>
    <name type="synonym">Lecanicillium muscarium</name>
    <dbReference type="NCBI Taxonomy" id="2231603"/>
    <lineage>
        <taxon>Eukaryota</taxon>
        <taxon>Fungi</taxon>
        <taxon>Dikarya</taxon>
        <taxon>Ascomycota</taxon>
        <taxon>Pezizomycotina</taxon>
        <taxon>Sordariomycetes</taxon>
        <taxon>Hypocreomycetidae</taxon>
        <taxon>Hypocreales</taxon>
        <taxon>Cordycipitaceae</taxon>
        <taxon>Akanthomyces</taxon>
    </lineage>
</organism>
<accession>A0A9W8QJC3</accession>
<name>A0A9W8QJC3_AKAMU</name>